<comment type="caution">
    <text evidence="1">The sequence shown here is derived from an EMBL/GenBank/DDBJ whole genome shotgun (WGS) entry which is preliminary data.</text>
</comment>
<evidence type="ECO:0000313" key="2">
    <source>
        <dbReference type="Proteomes" id="UP000886998"/>
    </source>
</evidence>
<proteinExistence type="predicted"/>
<gene>
    <name evidence="1" type="ORF">TNIN_334311</name>
</gene>
<accession>A0A8X6XPV5</accession>
<reference evidence="1" key="1">
    <citation type="submission" date="2020-08" db="EMBL/GenBank/DDBJ databases">
        <title>Multicomponent nature underlies the extraordinary mechanical properties of spider dragline silk.</title>
        <authorList>
            <person name="Kono N."/>
            <person name="Nakamura H."/>
            <person name="Mori M."/>
            <person name="Yoshida Y."/>
            <person name="Ohtoshi R."/>
            <person name="Malay A.D."/>
            <person name="Moran D.A.P."/>
            <person name="Tomita M."/>
            <person name="Numata K."/>
            <person name="Arakawa K."/>
        </authorList>
    </citation>
    <scope>NUCLEOTIDE SEQUENCE</scope>
</reference>
<dbReference type="Proteomes" id="UP000886998">
    <property type="component" value="Unassembled WGS sequence"/>
</dbReference>
<sequence>MHKCCSYSAAVIGNRISPQLKAGYNFGSRLNQNRLQLRIQTNNVKVYALEMIKVLIEPQVSDVIVIWIYRVSLTVSESFLVGGVVRESDSDSPPPHEEGFPDRCPGSSLLCFLAQYHLNRLIDALLEKDRWSGHPHR</sequence>
<protein>
    <submittedName>
        <fullName evidence="1">Uncharacterized protein</fullName>
    </submittedName>
</protein>
<dbReference type="EMBL" id="BMAV01011828">
    <property type="protein sequence ID" value="GFY57967.1"/>
    <property type="molecule type" value="Genomic_DNA"/>
</dbReference>
<name>A0A8X6XPV5_9ARAC</name>
<dbReference type="AlphaFoldDB" id="A0A8X6XPV5"/>
<keyword evidence="2" id="KW-1185">Reference proteome</keyword>
<evidence type="ECO:0000313" key="1">
    <source>
        <dbReference type="EMBL" id="GFY57967.1"/>
    </source>
</evidence>
<organism evidence="1 2">
    <name type="scientific">Trichonephila inaurata madagascariensis</name>
    <dbReference type="NCBI Taxonomy" id="2747483"/>
    <lineage>
        <taxon>Eukaryota</taxon>
        <taxon>Metazoa</taxon>
        <taxon>Ecdysozoa</taxon>
        <taxon>Arthropoda</taxon>
        <taxon>Chelicerata</taxon>
        <taxon>Arachnida</taxon>
        <taxon>Araneae</taxon>
        <taxon>Araneomorphae</taxon>
        <taxon>Entelegynae</taxon>
        <taxon>Araneoidea</taxon>
        <taxon>Nephilidae</taxon>
        <taxon>Trichonephila</taxon>
        <taxon>Trichonephila inaurata</taxon>
    </lineage>
</organism>